<evidence type="ECO:0000313" key="2">
    <source>
        <dbReference type="Proteomes" id="UP001552299"/>
    </source>
</evidence>
<evidence type="ECO:0008006" key="3">
    <source>
        <dbReference type="Google" id="ProtNLM"/>
    </source>
</evidence>
<name>A0ABD0UG21_DENTH</name>
<sequence>MFISSSVLSRTTAATAVIAVVHNLTLPIHIWEIKLSPCATKLDRSVVIGAGSLLCPRRGSRISATHLPHGRCRTPRYLLSFFLLGLLFDCPFRFASATSKKKSQPRQPSMPHSLQLSARGKEIIGAAASGLPEMTWVRASTMMEVSCSAGRRRWVEFFGSM</sequence>
<gene>
    <name evidence="1" type="ORF">M5K25_020183</name>
</gene>
<comment type="caution">
    <text evidence="1">The sequence shown here is derived from an EMBL/GenBank/DDBJ whole genome shotgun (WGS) entry which is preliminary data.</text>
</comment>
<dbReference type="AlphaFoldDB" id="A0ABD0UG21"/>
<organism evidence="1 2">
    <name type="scientific">Dendrobium thyrsiflorum</name>
    <name type="common">Pinecone-like raceme dendrobium</name>
    <name type="synonym">Orchid</name>
    <dbReference type="NCBI Taxonomy" id="117978"/>
    <lineage>
        <taxon>Eukaryota</taxon>
        <taxon>Viridiplantae</taxon>
        <taxon>Streptophyta</taxon>
        <taxon>Embryophyta</taxon>
        <taxon>Tracheophyta</taxon>
        <taxon>Spermatophyta</taxon>
        <taxon>Magnoliopsida</taxon>
        <taxon>Liliopsida</taxon>
        <taxon>Asparagales</taxon>
        <taxon>Orchidaceae</taxon>
        <taxon>Epidendroideae</taxon>
        <taxon>Malaxideae</taxon>
        <taxon>Dendrobiinae</taxon>
        <taxon>Dendrobium</taxon>
    </lineage>
</organism>
<protein>
    <recommendedName>
        <fullName evidence="3">Secreted protein</fullName>
    </recommendedName>
</protein>
<dbReference type="Proteomes" id="UP001552299">
    <property type="component" value="Unassembled WGS sequence"/>
</dbReference>
<accession>A0ABD0UG21</accession>
<dbReference type="EMBL" id="JANQDX010000016">
    <property type="protein sequence ID" value="KAL0909326.1"/>
    <property type="molecule type" value="Genomic_DNA"/>
</dbReference>
<reference evidence="1 2" key="1">
    <citation type="journal article" date="2024" name="Plant Biotechnol. J.">
        <title>Dendrobium thyrsiflorum genome and its molecular insights into genes involved in important horticultural traits.</title>
        <authorList>
            <person name="Chen B."/>
            <person name="Wang J.Y."/>
            <person name="Zheng P.J."/>
            <person name="Li K.L."/>
            <person name="Liang Y.M."/>
            <person name="Chen X.F."/>
            <person name="Zhang C."/>
            <person name="Zhao X."/>
            <person name="He X."/>
            <person name="Zhang G.Q."/>
            <person name="Liu Z.J."/>
            <person name="Xu Q."/>
        </authorList>
    </citation>
    <scope>NUCLEOTIDE SEQUENCE [LARGE SCALE GENOMIC DNA]</scope>
    <source>
        <strain evidence="1">GZMU011</strain>
    </source>
</reference>
<proteinExistence type="predicted"/>
<evidence type="ECO:0000313" key="1">
    <source>
        <dbReference type="EMBL" id="KAL0909326.1"/>
    </source>
</evidence>
<keyword evidence="2" id="KW-1185">Reference proteome</keyword>